<organism evidence="1">
    <name type="scientific">Rhizophora mucronata</name>
    <name type="common">Asiatic mangrove</name>
    <dbReference type="NCBI Taxonomy" id="61149"/>
    <lineage>
        <taxon>Eukaryota</taxon>
        <taxon>Viridiplantae</taxon>
        <taxon>Streptophyta</taxon>
        <taxon>Embryophyta</taxon>
        <taxon>Tracheophyta</taxon>
        <taxon>Spermatophyta</taxon>
        <taxon>Magnoliopsida</taxon>
        <taxon>eudicotyledons</taxon>
        <taxon>Gunneridae</taxon>
        <taxon>Pentapetalae</taxon>
        <taxon>rosids</taxon>
        <taxon>fabids</taxon>
        <taxon>Malpighiales</taxon>
        <taxon>Rhizophoraceae</taxon>
        <taxon>Rhizophora</taxon>
    </lineage>
</organism>
<sequence length="18" mass="1984">MKCVFTSPQTKATQTIIS</sequence>
<accession>A0A2P2NKC2</accession>
<proteinExistence type="predicted"/>
<name>A0A2P2NKC2_RHIMU</name>
<dbReference type="AlphaFoldDB" id="A0A2P2NKC2"/>
<protein>
    <submittedName>
        <fullName evidence="1">Uncharacterized protein</fullName>
    </submittedName>
</protein>
<evidence type="ECO:0000313" key="1">
    <source>
        <dbReference type="EMBL" id="MBX42874.1"/>
    </source>
</evidence>
<dbReference type="EMBL" id="GGEC01062390">
    <property type="protein sequence ID" value="MBX42874.1"/>
    <property type="molecule type" value="Transcribed_RNA"/>
</dbReference>
<reference evidence="1" key="1">
    <citation type="submission" date="2018-02" db="EMBL/GenBank/DDBJ databases">
        <title>Rhizophora mucronata_Transcriptome.</title>
        <authorList>
            <person name="Meera S.P."/>
            <person name="Sreeshan A."/>
            <person name="Augustine A."/>
        </authorList>
    </citation>
    <scope>NUCLEOTIDE SEQUENCE</scope>
    <source>
        <tissue evidence="1">Leaf</tissue>
    </source>
</reference>